<reference evidence="6 7" key="1">
    <citation type="submission" date="2022-10" db="EMBL/GenBank/DDBJ databases">
        <title>Roseococcus glaciei nov., sp. nov., isolated from glacier.</title>
        <authorList>
            <person name="Liu Q."/>
            <person name="Xin Y.-H."/>
        </authorList>
    </citation>
    <scope>NUCLEOTIDE SEQUENCE [LARGE SCALE GENOMIC DNA]</scope>
    <source>
        <strain evidence="6 7">MDT2-1-1</strain>
    </source>
</reference>
<protein>
    <recommendedName>
        <fullName evidence="3">DNA recombination protein RmuC homolog</fullName>
    </recommendedName>
</protein>
<dbReference type="Proteomes" id="UP001526430">
    <property type="component" value="Unassembled WGS sequence"/>
</dbReference>
<keyword evidence="5" id="KW-0233">DNA recombination</keyword>
<organism evidence="6 7">
    <name type="scientific">Sabulicella glaciei</name>
    <dbReference type="NCBI Taxonomy" id="2984948"/>
    <lineage>
        <taxon>Bacteria</taxon>
        <taxon>Pseudomonadati</taxon>
        <taxon>Pseudomonadota</taxon>
        <taxon>Alphaproteobacteria</taxon>
        <taxon>Acetobacterales</taxon>
        <taxon>Acetobacteraceae</taxon>
        <taxon>Sabulicella</taxon>
    </lineage>
</organism>
<dbReference type="PANTHER" id="PTHR30563">
    <property type="entry name" value="DNA RECOMBINATION PROTEIN RMUC"/>
    <property type="match status" value="1"/>
</dbReference>
<evidence type="ECO:0000256" key="4">
    <source>
        <dbReference type="ARBA" id="ARBA00023054"/>
    </source>
</evidence>
<keyword evidence="7" id="KW-1185">Reference proteome</keyword>
<evidence type="ECO:0000313" key="6">
    <source>
        <dbReference type="EMBL" id="MCW8087113.1"/>
    </source>
</evidence>
<evidence type="ECO:0000256" key="2">
    <source>
        <dbReference type="ARBA" id="ARBA00009840"/>
    </source>
</evidence>
<evidence type="ECO:0000313" key="7">
    <source>
        <dbReference type="Proteomes" id="UP001526430"/>
    </source>
</evidence>
<dbReference type="InterPro" id="IPR003798">
    <property type="entry name" value="DNA_recombination_RmuC"/>
</dbReference>
<name>A0ABT3NYX4_9PROT</name>
<evidence type="ECO:0000256" key="3">
    <source>
        <dbReference type="ARBA" id="ARBA00021840"/>
    </source>
</evidence>
<gene>
    <name evidence="6" type="primary">rmuC</name>
    <name evidence="6" type="ORF">OF850_15885</name>
</gene>
<keyword evidence="4" id="KW-0175">Coiled coil</keyword>
<accession>A0ABT3NYX4</accession>
<dbReference type="EMBL" id="JAPFQI010000013">
    <property type="protein sequence ID" value="MCW8087113.1"/>
    <property type="molecule type" value="Genomic_DNA"/>
</dbReference>
<evidence type="ECO:0000256" key="5">
    <source>
        <dbReference type="ARBA" id="ARBA00023172"/>
    </source>
</evidence>
<sequence>MSVEALLLVGVLAIQALFLAILLFRRAPPDPALATCQSTVERQGERLGELAADLRGLPERVQALIGPAISGFTVEQTKALAALQQGLGDRLAEDARAGRAEQGTKLEELRAAHERMQHALAQGALDQGAALARMEAALLERLATDAKTSRAEQAERLEKLREATDGLTGKVTAALAQQEKAVLECLAAEANASRDLLDRKLKEMAETSEKRLGEIQRSVHEQLAGAVEKQMNESFQRVLDQFAAIQQMMGNVQSVATQVGDLKRLFGNIKTRGGWGEAQLKQMLDDFLPPGAYETNVKLREDSLDVVEFCIRMPGGEDRVLLPLDAKFPCEDYERLILAHEAGDAAEEARARKALEMRVRGEAAKIASKYICPPRSTDYALMFLPTEGLYAEIARMPGLIEDLARNSRIYVAGPFMLPVMLKNIQLGYVQYALSKNAEGVQKLLSATKGEMRKMNEVLEKLDKQVSTVGKTIGEAKTRTRVIDKKLRAVDVLPDEQGTELLQLDAMVEEEEEA</sequence>
<comment type="caution">
    <text evidence="6">The sequence shown here is derived from an EMBL/GenBank/DDBJ whole genome shotgun (WGS) entry which is preliminary data.</text>
</comment>
<dbReference type="PANTHER" id="PTHR30563:SF0">
    <property type="entry name" value="DNA RECOMBINATION PROTEIN RMUC"/>
    <property type="match status" value="1"/>
</dbReference>
<dbReference type="RefSeq" id="WP_301591267.1">
    <property type="nucleotide sequence ID" value="NZ_JAPFQI010000013.1"/>
</dbReference>
<evidence type="ECO:0000256" key="1">
    <source>
        <dbReference type="ARBA" id="ARBA00003416"/>
    </source>
</evidence>
<dbReference type="Pfam" id="PF02646">
    <property type="entry name" value="RmuC"/>
    <property type="match status" value="1"/>
</dbReference>
<comment type="function">
    <text evidence="1">Involved in DNA recombination.</text>
</comment>
<proteinExistence type="inferred from homology"/>
<comment type="similarity">
    <text evidence="2">Belongs to the RmuC family.</text>
</comment>